<protein>
    <submittedName>
        <fullName evidence="3">Phosphotransmitter protein</fullName>
    </submittedName>
</protein>
<dbReference type="EMBL" id="GL630006">
    <property type="protein sequence ID" value="EFW98891.1"/>
    <property type="molecule type" value="Genomic_DNA"/>
</dbReference>
<dbReference type="InParanoid" id="F0XTK9"/>
<dbReference type="GO" id="GO:0043424">
    <property type="term" value="F:protein histidine kinase binding"/>
    <property type="evidence" value="ECO:0007669"/>
    <property type="project" value="InterPro"/>
</dbReference>
<evidence type="ECO:0000313" key="4">
    <source>
        <dbReference type="Proteomes" id="UP000007796"/>
    </source>
</evidence>
<proteinExistence type="predicted"/>
<dbReference type="InterPro" id="IPR036641">
    <property type="entry name" value="HPT_dom_sf"/>
</dbReference>
<dbReference type="GO" id="GO:0000160">
    <property type="term" value="P:phosphorelay signal transduction system"/>
    <property type="evidence" value="ECO:0007669"/>
    <property type="project" value="InterPro"/>
</dbReference>
<feature type="domain" description="HPt" evidence="2">
    <location>
        <begin position="113"/>
        <end position="218"/>
    </location>
</feature>
<dbReference type="InterPro" id="IPR045871">
    <property type="entry name" value="AHP1-5/YPD1"/>
</dbReference>
<dbReference type="GeneID" id="25977988"/>
<dbReference type="GO" id="GO:0005634">
    <property type="term" value="C:nucleus"/>
    <property type="evidence" value="ECO:0007669"/>
    <property type="project" value="TreeGrafter"/>
</dbReference>
<dbReference type="SUPFAM" id="SSF47226">
    <property type="entry name" value="Histidine-containing phosphotransfer domain, HPT domain"/>
    <property type="match status" value="1"/>
</dbReference>
<keyword evidence="1" id="KW-0597">Phosphoprotein</keyword>
<dbReference type="Gene3D" id="1.20.120.160">
    <property type="entry name" value="HPT domain"/>
    <property type="match status" value="1"/>
</dbReference>
<dbReference type="HOGENOM" id="CLU_1245498_0_0_1"/>
<dbReference type="Pfam" id="PF01627">
    <property type="entry name" value="Hpt"/>
    <property type="match status" value="1"/>
</dbReference>
<evidence type="ECO:0000256" key="1">
    <source>
        <dbReference type="PROSITE-ProRule" id="PRU00110"/>
    </source>
</evidence>
<dbReference type="PANTHER" id="PTHR28242">
    <property type="entry name" value="PHOSPHORELAY INTERMEDIATE PROTEIN YPD1"/>
    <property type="match status" value="1"/>
</dbReference>
<dbReference type="RefSeq" id="XP_014168374.1">
    <property type="nucleotide sequence ID" value="XM_014312899.1"/>
</dbReference>
<dbReference type="PROSITE" id="PS50894">
    <property type="entry name" value="HPT"/>
    <property type="match status" value="1"/>
</dbReference>
<evidence type="ECO:0000313" key="3">
    <source>
        <dbReference type="EMBL" id="EFW98891.1"/>
    </source>
</evidence>
<dbReference type="Proteomes" id="UP000007796">
    <property type="component" value="Unassembled WGS sequence"/>
</dbReference>
<gene>
    <name evidence="3" type="ORF">CMQ_4743</name>
</gene>
<sequence length="222" mass="24862">MVPLERRSRRLRAPRRHEDECHALYEYSSEPTGCCIAGKDLKSDPVRIHYADARYEQGSSTVVHGPYSVHGTHTAAVPRQRRTASSAMADNFGEHVDVGTFSQILELDDSPQNRDFSNPLVYDYFTQAKETFEKMDEALRAKDLNQLSDLGHFLKGSSATLGFSTVRDHCQVIQQYGRGTTLDGSAEPDQDVCLQRITDALAAAKLNMTVIEEKMNAFFNQS</sequence>
<dbReference type="STRING" id="655863.F0XTK9"/>
<keyword evidence="4" id="KW-1185">Reference proteome</keyword>
<name>F0XTK9_GROCL</name>
<reference evidence="3 4" key="1">
    <citation type="journal article" date="2011" name="Proc. Natl. Acad. Sci. U.S.A.">
        <title>Genome and transcriptome analyses of the mountain pine beetle-fungal symbiont Grosmannia clavigera, a lodgepole pine pathogen.</title>
        <authorList>
            <person name="DiGuistini S."/>
            <person name="Wang Y."/>
            <person name="Liao N.Y."/>
            <person name="Taylor G."/>
            <person name="Tanguay P."/>
            <person name="Feau N."/>
            <person name="Henrissat B."/>
            <person name="Chan S.K."/>
            <person name="Hesse-Orce U."/>
            <person name="Alamouti S.M."/>
            <person name="Tsui C.K.M."/>
            <person name="Docking R.T."/>
            <person name="Levasseur A."/>
            <person name="Haridas S."/>
            <person name="Robertson G."/>
            <person name="Birol I."/>
            <person name="Holt R.A."/>
            <person name="Marra M.A."/>
            <person name="Hamelin R.C."/>
            <person name="Hirst M."/>
            <person name="Jones S.J.M."/>
            <person name="Bohlmann J."/>
            <person name="Breuil C."/>
        </authorList>
    </citation>
    <scope>NUCLEOTIDE SEQUENCE [LARGE SCALE GENOMIC DNA]</scope>
    <source>
        <strain evidence="4">kw1407 / UAMH 11150</strain>
    </source>
</reference>
<feature type="modified residue" description="Phosphohistidine" evidence="1">
    <location>
        <position position="152"/>
    </location>
</feature>
<dbReference type="PANTHER" id="PTHR28242:SF52">
    <property type="entry name" value="PHOSPHORELAY INTERMEDIATE PROTEIN YPD1"/>
    <property type="match status" value="1"/>
</dbReference>
<dbReference type="GO" id="GO:0005737">
    <property type="term" value="C:cytoplasm"/>
    <property type="evidence" value="ECO:0007669"/>
    <property type="project" value="TreeGrafter"/>
</dbReference>
<dbReference type="CDD" id="cd00088">
    <property type="entry name" value="HPT"/>
    <property type="match status" value="1"/>
</dbReference>
<dbReference type="eggNOG" id="KOG4747">
    <property type="taxonomic scope" value="Eukaryota"/>
</dbReference>
<dbReference type="OrthoDB" id="1673781at2759"/>
<accession>F0XTK9</accession>
<dbReference type="InterPro" id="IPR008207">
    <property type="entry name" value="Sig_transdc_His_kin_Hpt_dom"/>
</dbReference>
<organism evidence="4">
    <name type="scientific">Grosmannia clavigera (strain kw1407 / UAMH 11150)</name>
    <name type="common">Blue stain fungus</name>
    <name type="synonym">Graphiocladiella clavigera</name>
    <dbReference type="NCBI Taxonomy" id="655863"/>
    <lineage>
        <taxon>Eukaryota</taxon>
        <taxon>Fungi</taxon>
        <taxon>Dikarya</taxon>
        <taxon>Ascomycota</taxon>
        <taxon>Pezizomycotina</taxon>
        <taxon>Sordariomycetes</taxon>
        <taxon>Sordariomycetidae</taxon>
        <taxon>Ophiostomatales</taxon>
        <taxon>Ophiostomataceae</taxon>
        <taxon>Leptographium</taxon>
    </lineage>
</organism>
<dbReference type="GO" id="GO:0009927">
    <property type="term" value="F:histidine phosphotransfer kinase activity"/>
    <property type="evidence" value="ECO:0007669"/>
    <property type="project" value="InterPro"/>
</dbReference>
<dbReference type="AlphaFoldDB" id="F0XTK9"/>
<evidence type="ECO:0000259" key="2">
    <source>
        <dbReference type="PROSITE" id="PS50894"/>
    </source>
</evidence>